<evidence type="ECO:0000313" key="17">
    <source>
        <dbReference type="Proteomes" id="UP000297065"/>
    </source>
</evidence>
<dbReference type="InterPro" id="IPR027417">
    <property type="entry name" value="P-loop_NTPase"/>
</dbReference>
<evidence type="ECO:0000256" key="13">
    <source>
        <dbReference type="RuleBase" id="RU362085"/>
    </source>
</evidence>
<dbReference type="EMBL" id="CP036295">
    <property type="protein sequence ID" value="QCC84648.1"/>
    <property type="molecule type" value="Genomic_DNA"/>
</dbReference>
<dbReference type="GO" id="GO:0042802">
    <property type="term" value="F:identical protein binding"/>
    <property type="evidence" value="ECO:0007669"/>
    <property type="project" value="UniProtKB-ARBA"/>
</dbReference>
<feature type="compositionally biased region" description="Basic and acidic residues" evidence="14">
    <location>
        <begin position="36"/>
        <end position="47"/>
    </location>
</feature>
<evidence type="ECO:0000256" key="2">
    <source>
        <dbReference type="ARBA" id="ARBA00022515"/>
    </source>
</evidence>
<dbReference type="AlphaFoldDB" id="A0A4P7UIY7"/>
<dbReference type="PROSITE" id="PS51199">
    <property type="entry name" value="SF4_HELICASE"/>
    <property type="match status" value="1"/>
</dbReference>
<dbReference type="Pfam" id="PF03796">
    <property type="entry name" value="DnaB_C"/>
    <property type="match status" value="1"/>
</dbReference>
<dbReference type="SUPFAM" id="SSF52540">
    <property type="entry name" value="P-loop containing nucleoside triphosphate hydrolases"/>
    <property type="match status" value="1"/>
</dbReference>
<keyword evidence="7 13" id="KW-0067">ATP-binding</keyword>
<feature type="domain" description="SF4 helicase" evidence="15">
    <location>
        <begin position="219"/>
        <end position="489"/>
    </location>
</feature>
<dbReference type="GO" id="GO:1990077">
    <property type="term" value="C:primosome complex"/>
    <property type="evidence" value="ECO:0007669"/>
    <property type="project" value="UniProtKB-UniRule"/>
</dbReference>
<evidence type="ECO:0000256" key="8">
    <source>
        <dbReference type="ARBA" id="ARBA00023125"/>
    </source>
</evidence>
<reference evidence="16 17" key="1">
    <citation type="submission" date="2019-02" db="EMBL/GenBank/DDBJ databases">
        <title>Complete Genome Sequence of Desulfovibrio desulfuricans IC1, a Sulfonate Utilizing Anaerobe.</title>
        <authorList>
            <person name="Day L.A."/>
            <person name="De Leon K.B."/>
            <person name="Wall J.D."/>
        </authorList>
    </citation>
    <scope>NUCLEOTIDE SEQUENCE [LARGE SCALE GENOMIC DNA]</scope>
    <source>
        <strain evidence="16 17">IC1</strain>
    </source>
</reference>
<sequence>MASRNDSNSAPGHAAGGAPFGQGRNKDGQPRSAHAHSAEKTEADILRRVPPHSVEAEQAVLGGVFMRPQLMHSIVDQLTDEDFYLPAHATIYKAFLELYRKSAPLDLISTAEQLKSQNALEEAGGAVYLGELAQAVVSGANAEYYATIVRDKSLQRSLINACSGIIVNCYDASREVGELLDESEQAVFSISQRTSGKDFTPTRELLERVFDKLSKLADSKDVITGVTTGYTRLDKLTAGLQPSDLIIVAARPSMGKTAFSMCMALNAAVRQNVPVAVFSLEMSKEQLMQRMLAVWGKVDLSKLRRPSLLTDEDWQRLYDAADVVARAPIFIDDTPALTTLELRARTRRLKADKGLGLVVVDYLQLMRTSRRTDSRELEISDISRSLKGLAKEMNVPVVALSQLNRKVEERSDKRPMLSDLRESGAIEQDADLIMFVYRDDVYKFQKPADRPPQGVAEIIIGKQRNGPVGVAELMYMSPYTSFEDIAPDWMPPPSEGGV</sequence>
<dbReference type="NCBIfam" id="TIGR00665">
    <property type="entry name" value="DnaB"/>
    <property type="match status" value="1"/>
</dbReference>
<dbReference type="PANTHER" id="PTHR30153">
    <property type="entry name" value="REPLICATIVE DNA HELICASE DNAB"/>
    <property type="match status" value="1"/>
</dbReference>
<evidence type="ECO:0000256" key="3">
    <source>
        <dbReference type="ARBA" id="ARBA00022705"/>
    </source>
</evidence>
<dbReference type="InterPro" id="IPR036185">
    <property type="entry name" value="DNA_heli_DnaB-like_N_sf"/>
</dbReference>
<keyword evidence="6 13" id="KW-0347">Helicase</keyword>
<dbReference type="FunFam" id="1.10.860.10:FF:000001">
    <property type="entry name" value="Replicative DNA helicase"/>
    <property type="match status" value="1"/>
</dbReference>
<dbReference type="Gene3D" id="3.40.50.300">
    <property type="entry name" value="P-loop containing nucleotide triphosphate hydrolases"/>
    <property type="match status" value="1"/>
</dbReference>
<dbReference type="GO" id="GO:0016887">
    <property type="term" value="F:ATP hydrolysis activity"/>
    <property type="evidence" value="ECO:0007669"/>
    <property type="project" value="RHEA"/>
</dbReference>
<organism evidence="16 17">
    <name type="scientific">Desulfovibrio desulfuricans</name>
    <dbReference type="NCBI Taxonomy" id="876"/>
    <lineage>
        <taxon>Bacteria</taxon>
        <taxon>Pseudomonadati</taxon>
        <taxon>Thermodesulfobacteriota</taxon>
        <taxon>Desulfovibrionia</taxon>
        <taxon>Desulfovibrionales</taxon>
        <taxon>Desulfovibrionaceae</taxon>
        <taxon>Desulfovibrio</taxon>
    </lineage>
</organism>
<dbReference type="RefSeq" id="WP_136398882.1">
    <property type="nucleotide sequence ID" value="NZ_CP036295.1"/>
</dbReference>
<evidence type="ECO:0000256" key="11">
    <source>
        <dbReference type="ARBA" id="ARBA00048954"/>
    </source>
</evidence>
<evidence type="ECO:0000259" key="15">
    <source>
        <dbReference type="PROSITE" id="PS51199"/>
    </source>
</evidence>
<dbReference type="GO" id="GO:0005524">
    <property type="term" value="F:ATP binding"/>
    <property type="evidence" value="ECO:0007669"/>
    <property type="project" value="UniProtKB-UniRule"/>
</dbReference>
<name>A0A4P7UIY7_DESDE</name>
<keyword evidence="4 13" id="KW-0547">Nucleotide-binding</keyword>
<gene>
    <name evidence="16" type="primary">dnaB</name>
    <name evidence="16" type="ORF">DDIC_01875</name>
</gene>
<keyword evidence="2 13" id="KW-0639">Primosome</keyword>
<evidence type="ECO:0000256" key="10">
    <source>
        <dbReference type="ARBA" id="ARBA00044932"/>
    </source>
</evidence>
<dbReference type="Proteomes" id="UP000297065">
    <property type="component" value="Chromosome"/>
</dbReference>
<protein>
    <recommendedName>
        <fullName evidence="12 13">Replicative DNA helicase</fullName>
        <ecNumber evidence="12 13">5.6.2.3</ecNumber>
    </recommendedName>
</protein>
<evidence type="ECO:0000256" key="9">
    <source>
        <dbReference type="ARBA" id="ARBA00023235"/>
    </source>
</evidence>
<dbReference type="CDD" id="cd00984">
    <property type="entry name" value="DnaB_C"/>
    <property type="match status" value="1"/>
</dbReference>
<dbReference type="GO" id="GO:0006269">
    <property type="term" value="P:DNA replication, synthesis of primer"/>
    <property type="evidence" value="ECO:0007669"/>
    <property type="project" value="UniProtKB-UniRule"/>
</dbReference>
<evidence type="ECO:0000256" key="5">
    <source>
        <dbReference type="ARBA" id="ARBA00022801"/>
    </source>
</evidence>
<dbReference type="GO" id="GO:0005829">
    <property type="term" value="C:cytosol"/>
    <property type="evidence" value="ECO:0007669"/>
    <property type="project" value="TreeGrafter"/>
</dbReference>
<evidence type="ECO:0000256" key="7">
    <source>
        <dbReference type="ARBA" id="ARBA00022840"/>
    </source>
</evidence>
<evidence type="ECO:0000313" key="16">
    <source>
        <dbReference type="EMBL" id="QCC84648.1"/>
    </source>
</evidence>
<keyword evidence="5 13" id="KW-0378">Hydrolase</keyword>
<dbReference type="Pfam" id="PF00772">
    <property type="entry name" value="DnaB"/>
    <property type="match status" value="1"/>
</dbReference>
<dbReference type="Gene3D" id="1.10.860.10">
    <property type="entry name" value="DNAb Helicase, Chain A"/>
    <property type="match status" value="1"/>
</dbReference>
<comment type="similarity">
    <text evidence="1 13">Belongs to the helicase family. DnaB subfamily.</text>
</comment>
<dbReference type="NCBIfam" id="NF004384">
    <property type="entry name" value="PRK05748.1"/>
    <property type="match status" value="1"/>
</dbReference>
<dbReference type="FunFam" id="3.40.50.300:FF:000076">
    <property type="entry name" value="Replicative DNA helicase"/>
    <property type="match status" value="1"/>
</dbReference>
<dbReference type="InterPro" id="IPR016136">
    <property type="entry name" value="DNA_helicase_N/primase_C"/>
</dbReference>
<dbReference type="InterPro" id="IPR007693">
    <property type="entry name" value="DNA_helicase_DnaB-like_N"/>
</dbReference>
<evidence type="ECO:0000256" key="12">
    <source>
        <dbReference type="NCBIfam" id="TIGR00665"/>
    </source>
</evidence>
<evidence type="ECO:0000256" key="1">
    <source>
        <dbReference type="ARBA" id="ARBA00008428"/>
    </source>
</evidence>
<comment type="function">
    <text evidence="10 13">The main replicative DNA helicase, it participates in initiation and elongation during chromosome replication. Travels ahead of the DNA replisome, separating dsDNA into templates for DNA synthesis. A processive ATP-dependent 5'-3' DNA helicase it has DNA-dependent ATPase activity.</text>
</comment>
<feature type="region of interest" description="Disordered" evidence="14">
    <location>
        <begin position="1"/>
        <end position="49"/>
    </location>
</feature>
<comment type="catalytic activity">
    <reaction evidence="11 13">
        <text>ATP + H2O = ADP + phosphate + H(+)</text>
        <dbReference type="Rhea" id="RHEA:13065"/>
        <dbReference type="ChEBI" id="CHEBI:15377"/>
        <dbReference type="ChEBI" id="CHEBI:15378"/>
        <dbReference type="ChEBI" id="CHEBI:30616"/>
        <dbReference type="ChEBI" id="CHEBI:43474"/>
        <dbReference type="ChEBI" id="CHEBI:456216"/>
        <dbReference type="EC" id="5.6.2.3"/>
    </reaction>
</comment>
<dbReference type="EC" id="5.6.2.3" evidence="12 13"/>
<keyword evidence="8 13" id="KW-0238">DNA-binding</keyword>
<evidence type="ECO:0000256" key="4">
    <source>
        <dbReference type="ARBA" id="ARBA00022741"/>
    </source>
</evidence>
<accession>A0A4P7UIY7</accession>
<keyword evidence="9" id="KW-0413">Isomerase</keyword>
<dbReference type="InterPro" id="IPR007692">
    <property type="entry name" value="DNA_helicase_DnaB"/>
</dbReference>
<dbReference type="GO" id="GO:0003677">
    <property type="term" value="F:DNA binding"/>
    <property type="evidence" value="ECO:0007669"/>
    <property type="project" value="UniProtKB-UniRule"/>
</dbReference>
<evidence type="ECO:0000256" key="6">
    <source>
        <dbReference type="ARBA" id="ARBA00022806"/>
    </source>
</evidence>
<dbReference type="InterPro" id="IPR007694">
    <property type="entry name" value="DNA_helicase_DnaB-like_C"/>
</dbReference>
<dbReference type="PANTHER" id="PTHR30153:SF2">
    <property type="entry name" value="REPLICATIVE DNA HELICASE"/>
    <property type="match status" value="1"/>
</dbReference>
<dbReference type="GO" id="GO:0043139">
    <property type="term" value="F:5'-3' DNA helicase activity"/>
    <property type="evidence" value="ECO:0007669"/>
    <property type="project" value="UniProtKB-EC"/>
</dbReference>
<dbReference type="SUPFAM" id="SSF48024">
    <property type="entry name" value="N-terminal domain of DnaB helicase"/>
    <property type="match status" value="1"/>
</dbReference>
<dbReference type="OrthoDB" id="9773982at2"/>
<evidence type="ECO:0000256" key="14">
    <source>
        <dbReference type="SAM" id="MobiDB-lite"/>
    </source>
</evidence>
<keyword evidence="3 13" id="KW-0235">DNA replication</keyword>
<proteinExistence type="inferred from homology"/>